<evidence type="ECO:0000256" key="2">
    <source>
        <dbReference type="SAM" id="Phobius"/>
    </source>
</evidence>
<sequence length="189" mass="21075">MRENKRSREILRVFAKISGIYGEIGQDVFRLIVEAVGLPVPKELQREALDKRLKRLDDARDALYDTVTAVDELRDEIEEGRQEHQRVMSELSRTLESKESADSKLASLRKLIEADQDTLREVTAPQNVVRQHTIGFILGVTASLVAAGLIYFTPLAIGALSSWKTSEATKQAIEHDDVRTTVGDSGSNN</sequence>
<keyword evidence="2" id="KW-0472">Membrane</keyword>
<evidence type="ECO:0000313" key="3">
    <source>
        <dbReference type="EMBL" id="PRZ42914.1"/>
    </source>
</evidence>
<keyword evidence="2" id="KW-1133">Transmembrane helix</keyword>
<feature type="coiled-coil region" evidence="1">
    <location>
        <begin position="46"/>
        <end position="101"/>
    </location>
</feature>
<gene>
    <name evidence="3" type="ORF">CLV89_13113</name>
</gene>
<organism evidence="3 4">
    <name type="scientific">Tritonibacter scottomollicae</name>
    <name type="common">Epibacterium scottomollicae</name>
    <dbReference type="NCBI Taxonomy" id="483013"/>
    <lineage>
        <taxon>Bacteria</taxon>
        <taxon>Pseudomonadati</taxon>
        <taxon>Pseudomonadota</taxon>
        <taxon>Alphaproteobacteria</taxon>
        <taxon>Rhodobacterales</taxon>
        <taxon>Paracoccaceae</taxon>
        <taxon>Tritonibacter</taxon>
    </lineage>
</organism>
<comment type="caution">
    <text evidence="3">The sequence shown here is derived from an EMBL/GenBank/DDBJ whole genome shotgun (WGS) entry which is preliminary data.</text>
</comment>
<accession>A0A2T1A2Z8</accession>
<evidence type="ECO:0000256" key="1">
    <source>
        <dbReference type="SAM" id="Coils"/>
    </source>
</evidence>
<dbReference type="AlphaFoldDB" id="A0A2T1A2Z8"/>
<dbReference type="Proteomes" id="UP000237718">
    <property type="component" value="Unassembled WGS sequence"/>
</dbReference>
<protein>
    <submittedName>
        <fullName evidence="3">Uncharacterized protein</fullName>
    </submittedName>
</protein>
<dbReference type="RefSeq" id="WP_106165618.1">
    <property type="nucleotide sequence ID" value="NZ_PVUF01000031.1"/>
</dbReference>
<evidence type="ECO:0000313" key="4">
    <source>
        <dbReference type="Proteomes" id="UP000237718"/>
    </source>
</evidence>
<reference evidence="3 4" key="1">
    <citation type="submission" date="2018-03" db="EMBL/GenBank/DDBJ databases">
        <title>Genomic Encyclopedia of Archaeal and Bacterial Type Strains, Phase II (KMG-II): from individual species to whole genera.</title>
        <authorList>
            <person name="Goeker M."/>
        </authorList>
    </citation>
    <scope>NUCLEOTIDE SEQUENCE [LARGE SCALE GENOMIC DNA]</scope>
    <source>
        <strain evidence="3 4">DSM 25328</strain>
    </source>
</reference>
<keyword evidence="1" id="KW-0175">Coiled coil</keyword>
<feature type="transmembrane region" description="Helical" evidence="2">
    <location>
        <begin position="134"/>
        <end position="157"/>
    </location>
</feature>
<proteinExistence type="predicted"/>
<keyword evidence="2" id="KW-0812">Transmembrane</keyword>
<dbReference type="EMBL" id="PVUF01000031">
    <property type="protein sequence ID" value="PRZ42914.1"/>
    <property type="molecule type" value="Genomic_DNA"/>
</dbReference>
<name>A0A2T1A2Z8_TRISK</name>